<dbReference type="Proteomes" id="UP000827092">
    <property type="component" value="Unassembled WGS sequence"/>
</dbReference>
<reference evidence="2 3" key="1">
    <citation type="journal article" date="2022" name="Nat. Ecol. Evol.">
        <title>A masculinizing supergene underlies an exaggerated male reproductive morph in a spider.</title>
        <authorList>
            <person name="Hendrickx F."/>
            <person name="De Corte Z."/>
            <person name="Sonet G."/>
            <person name="Van Belleghem S.M."/>
            <person name="Kostlbacher S."/>
            <person name="Vangestel C."/>
        </authorList>
    </citation>
    <scope>NUCLEOTIDE SEQUENCE [LARGE SCALE GENOMIC DNA]</scope>
    <source>
        <strain evidence="2">W744_W776</strain>
    </source>
</reference>
<feature type="compositionally biased region" description="Polar residues" evidence="1">
    <location>
        <begin position="37"/>
        <end position="57"/>
    </location>
</feature>
<feature type="region of interest" description="Disordered" evidence="1">
    <location>
        <begin position="24"/>
        <end position="62"/>
    </location>
</feature>
<sequence length="223" mass="25356">MCPSMSEKDDRHVTVPLMVRVPEELQFVEDDNDTVSENEPSSTGNSRNPSNSGQGNIYTEIPERRRKIGYLEIPRIALSRSNSSVSSSRTSPTLERKSSRKKSNPEYEKVSVTSNASSKKSTVERIAESAFFRRRTDTAYARGDEDEHILESLRLVNQQSKRSNRNKFLISNEIVLQVYGSYKRFPKCSNSWPSESYKKMPVQYISGMQAAQKLMMLVCGIIN</sequence>
<dbReference type="EMBL" id="JAFNEN010000563">
    <property type="protein sequence ID" value="KAG8180458.1"/>
    <property type="molecule type" value="Genomic_DNA"/>
</dbReference>
<protein>
    <submittedName>
        <fullName evidence="2">Uncharacterized protein</fullName>
    </submittedName>
</protein>
<comment type="caution">
    <text evidence="2">The sequence shown here is derived from an EMBL/GenBank/DDBJ whole genome shotgun (WGS) entry which is preliminary data.</text>
</comment>
<name>A0AAV6U9E1_9ARAC</name>
<keyword evidence="3" id="KW-1185">Reference proteome</keyword>
<feature type="compositionally biased region" description="Low complexity" evidence="1">
    <location>
        <begin position="79"/>
        <end position="91"/>
    </location>
</feature>
<proteinExistence type="predicted"/>
<feature type="region of interest" description="Disordered" evidence="1">
    <location>
        <begin position="79"/>
        <end position="119"/>
    </location>
</feature>
<feature type="compositionally biased region" description="Acidic residues" evidence="1">
    <location>
        <begin position="26"/>
        <end position="36"/>
    </location>
</feature>
<dbReference type="AlphaFoldDB" id="A0AAV6U9E1"/>
<evidence type="ECO:0000313" key="3">
    <source>
        <dbReference type="Proteomes" id="UP000827092"/>
    </source>
</evidence>
<gene>
    <name evidence="2" type="ORF">JTE90_024847</name>
</gene>
<evidence type="ECO:0000256" key="1">
    <source>
        <dbReference type="SAM" id="MobiDB-lite"/>
    </source>
</evidence>
<evidence type="ECO:0000313" key="2">
    <source>
        <dbReference type="EMBL" id="KAG8180458.1"/>
    </source>
</evidence>
<accession>A0AAV6U9E1</accession>
<organism evidence="2 3">
    <name type="scientific">Oedothorax gibbosus</name>
    <dbReference type="NCBI Taxonomy" id="931172"/>
    <lineage>
        <taxon>Eukaryota</taxon>
        <taxon>Metazoa</taxon>
        <taxon>Ecdysozoa</taxon>
        <taxon>Arthropoda</taxon>
        <taxon>Chelicerata</taxon>
        <taxon>Arachnida</taxon>
        <taxon>Araneae</taxon>
        <taxon>Araneomorphae</taxon>
        <taxon>Entelegynae</taxon>
        <taxon>Araneoidea</taxon>
        <taxon>Linyphiidae</taxon>
        <taxon>Erigoninae</taxon>
        <taxon>Oedothorax</taxon>
    </lineage>
</organism>